<feature type="domain" description="Fe/B12 periplasmic-binding" evidence="1">
    <location>
        <begin position="35"/>
        <end position="284"/>
    </location>
</feature>
<reference evidence="3" key="1">
    <citation type="journal article" date="2013" name="ISME J.">
        <title>A small predatory core genome in the divergent marine Bacteriovorax marinus SJ and the terrestrial Bdellovibrio bacteriovorus.</title>
        <authorList>
            <person name="Crossman L.C."/>
            <person name="Chen H."/>
            <person name="Cerdeno-Tarraga A.M."/>
            <person name="Brooks K."/>
            <person name="Quail M.A."/>
            <person name="Pineiro S.A."/>
            <person name="Hobley L."/>
            <person name="Sockett R.E."/>
            <person name="Bentley S.D."/>
            <person name="Parkhill J."/>
            <person name="Williams H.N."/>
            <person name="Stine O.C."/>
        </authorList>
    </citation>
    <scope>NUCLEOTIDE SEQUENCE [LARGE SCALE GENOMIC DNA]</scope>
    <source>
        <strain evidence="3">ATCC BAA-682 / DSM 15412 / SJ</strain>
    </source>
</reference>
<sequence length="284" mass="31447">MNLYLIHKGLSMKLHLIALHFFLFLSMNTFSAEKRIIVSGAAVAEVVSQLGEAANIIARDRTSVVVEEIAHLKDLGMPSQMNAEVIISMKPDLFLYGSKNKNEKLVGQLNAAGIKSYEVRESDSVKNILEKIDSVSSILDIDEDRVRKLKSEVESNLTKISKLNKIKSKSAVFIYARGANHIFMAGKKTPANEMMNLIGISNAFNEFDGFKPISLESLVKANPDYIIMLKSGVRGLKNIWNIPGLKHTTAGKNKQLIETDTLPFLGFVPETLPLIMSLNKSLSK</sequence>
<dbReference type="PANTHER" id="PTHR30535:SF4">
    <property type="entry name" value="HEMIN-BINDING PERIPLASMIC PROTEIN HMUT"/>
    <property type="match status" value="1"/>
</dbReference>
<dbReference type="Gene3D" id="3.40.50.1980">
    <property type="entry name" value="Nitrogenase molybdenum iron protein domain"/>
    <property type="match status" value="2"/>
</dbReference>
<evidence type="ECO:0000313" key="3">
    <source>
        <dbReference type="Proteomes" id="UP000008963"/>
    </source>
</evidence>
<dbReference type="PANTHER" id="PTHR30535">
    <property type="entry name" value="VITAMIN B12-BINDING PROTEIN"/>
    <property type="match status" value="1"/>
</dbReference>
<dbReference type="EMBL" id="FQ312005">
    <property type="protein sequence ID" value="CBW25715.1"/>
    <property type="molecule type" value="Genomic_DNA"/>
</dbReference>
<evidence type="ECO:0000313" key="2">
    <source>
        <dbReference type="EMBL" id="CBW25715.1"/>
    </source>
</evidence>
<evidence type="ECO:0000259" key="1">
    <source>
        <dbReference type="PROSITE" id="PS50983"/>
    </source>
</evidence>
<dbReference type="PATRIC" id="fig|862908.3.peg.782"/>
<gene>
    <name evidence="2" type="primary">hmuT</name>
    <name evidence="2" type="ordered locus">BMS_0819</name>
</gene>
<dbReference type="InterPro" id="IPR050902">
    <property type="entry name" value="ABC_Transporter_SBP"/>
</dbReference>
<dbReference type="InterPro" id="IPR002491">
    <property type="entry name" value="ABC_transptr_periplasmic_BD"/>
</dbReference>
<organism evidence="2 3">
    <name type="scientific">Halobacteriovorax marinus (strain ATCC BAA-682 / DSM 15412 / SJ)</name>
    <name type="common">Bacteriovorax marinus</name>
    <dbReference type="NCBI Taxonomy" id="862908"/>
    <lineage>
        <taxon>Bacteria</taxon>
        <taxon>Pseudomonadati</taxon>
        <taxon>Bdellovibrionota</taxon>
        <taxon>Bacteriovoracia</taxon>
        <taxon>Bacteriovoracales</taxon>
        <taxon>Halobacteriovoraceae</taxon>
        <taxon>Halobacteriovorax</taxon>
    </lineage>
</organism>
<dbReference type="PROSITE" id="PS50983">
    <property type="entry name" value="FE_B12_PBP"/>
    <property type="match status" value="1"/>
</dbReference>
<dbReference type="SUPFAM" id="SSF53807">
    <property type="entry name" value="Helical backbone' metal receptor"/>
    <property type="match status" value="1"/>
</dbReference>
<dbReference type="HOGENOM" id="CLU_038034_6_0_7"/>
<name>E1WX14_HALMS</name>
<dbReference type="AlphaFoldDB" id="E1WX14"/>
<proteinExistence type="predicted"/>
<dbReference type="STRING" id="862908.BMS_0819"/>
<dbReference type="RefSeq" id="WP_014243500.1">
    <property type="nucleotide sequence ID" value="NC_016620.1"/>
</dbReference>
<dbReference type="Proteomes" id="UP000008963">
    <property type="component" value="Chromosome"/>
</dbReference>
<accession>E1WX14</accession>
<keyword evidence="3" id="KW-1185">Reference proteome</keyword>
<dbReference type="eggNOG" id="COG4558">
    <property type="taxonomic scope" value="Bacteria"/>
</dbReference>
<protein>
    <submittedName>
        <fullName evidence="2">Hemin-binding periplasmic protein</fullName>
    </submittedName>
</protein>
<dbReference type="Pfam" id="PF01497">
    <property type="entry name" value="Peripla_BP_2"/>
    <property type="match status" value="1"/>
</dbReference>
<dbReference type="KEGG" id="bmx:BMS_0819"/>